<evidence type="ECO:0000313" key="3">
    <source>
        <dbReference type="Proteomes" id="UP000078486"/>
    </source>
</evidence>
<dbReference type="SUPFAM" id="SSF50939">
    <property type="entry name" value="Sialidases"/>
    <property type="match status" value="1"/>
</dbReference>
<evidence type="ECO:0000256" key="1">
    <source>
        <dbReference type="SAM" id="SignalP"/>
    </source>
</evidence>
<dbReference type="Pfam" id="PF02012">
    <property type="entry name" value="BNR"/>
    <property type="match status" value="1"/>
</dbReference>
<evidence type="ECO:0008006" key="4">
    <source>
        <dbReference type="Google" id="ProtNLM"/>
    </source>
</evidence>
<sequence>MRYPCFSFLSHPAARPRGFLLLLVSMLSLRAAPPGGRPEIERLGSYGAVDAYLRNMDDREPGRLKRLEEAGVLSLAPVTIPWGDDLHGGNVHFGWPVAVASADGRNVCVFFQRKPWHYNGADPSRDRDEYTTGAAMVRSTDGGKTWSAHTDMRSFAKGKSRIFPGGMSSVGRLDDGTMLFINDIGVFRSSDNGATWEHFPDAFKTPWPQGVGGNRGPVIFKHPSLGMVVLSHMSRQGDALILPAVLMWASQDGGLTWNAHGLNLTQSVPRRLTEPLGLMLGDRLVVFGRSHDPSNAEAKKGRIYYGQAVFDAALEKNKAAYTNIACSDASRDLARLVGRDKARAFGLWSQDTGEIIYNPVTKRVEAVVTNRAGRGGPRVDDHTRQSLNLWSIDPQALLEGSAEWRFEGTLLERRTLDSPKFFDGMHPGAGVVDLERKEQHLYIYLGFYAGPAGVYKLTRSLDTPRLAAELARARAE</sequence>
<keyword evidence="1" id="KW-0732">Signal</keyword>
<dbReference type="Proteomes" id="UP000078486">
    <property type="component" value="Unassembled WGS sequence"/>
</dbReference>
<comment type="caution">
    <text evidence="2">The sequence shown here is derived from an EMBL/GenBank/DDBJ whole genome shotgun (WGS) entry which is preliminary data.</text>
</comment>
<feature type="chain" id="PRO_5008089285" description="Sialidase domain-containing protein" evidence="1">
    <location>
        <begin position="32"/>
        <end position="476"/>
    </location>
</feature>
<dbReference type="EMBL" id="LRRQ01000014">
    <property type="protein sequence ID" value="OAM91796.1"/>
    <property type="molecule type" value="Genomic_DNA"/>
</dbReference>
<organism evidence="2 3">
    <name type="scientific">Termitidicoccus mucosus</name>
    <dbReference type="NCBI Taxonomy" id="1184151"/>
    <lineage>
        <taxon>Bacteria</taxon>
        <taxon>Pseudomonadati</taxon>
        <taxon>Verrucomicrobiota</taxon>
        <taxon>Opitutia</taxon>
        <taxon>Opitutales</taxon>
        <taxon>Opitutaceae</taxon>
        <taxon>Termitidicoccus</taxon>
    </lineage>
</organism>
<name>A0A178IRD9_9BACT</name>
<gene>
    <name evidence="2" type="ORF">AW736_01290</name>
</gene>
<dbReference type="InterPro" id="IPR002860">
    <property type="entry name" value="BNR_rpt"/>
</dbReference>
<dbReference type="CDD" id="cd15482">
    <property type="entry name" value="Sialidase_non-viral"/>
    <property type="match status" value="1"/>
</dbReference>
<feature type="signal peptide" evidence="1">
    <location>
        <begin position="1"/>
        <end position="31"/>
    </location>
</feature>
<dbReference type="STRING" id="1184151.AW736_01290"/>
<keyword evidence="3" id="KW-1185">Reference proteome</keyword>
<dbReference type="Gene3D" id="2.120.10.10">
    <property type="match status" value="1"/>
</dbReference>
<dbReference type="AlphaFoldDB" id="A0A178IRD9"/>
<protein>
    <recommendedName>
        <fullName evidence="4">Sialidase domain-containing protein</fullName>
    </recommendedName>
</protein>
<dbReference type="OrthoDB" id="9757947at2"/>
<evidence type="ECO:0000313" key="2">
    <source>
        <dbReference type="EMBL" id="OAM91796.1"/>
    </source>
</evidence>
<accession>A0A178IRD9</accession>
<dbReference type="InterPro" id="IPR036278">
    <property type="entry name" value="Sialidase_sf"/>
</dbReference>
<proteinExistence type="predicted"/>
<reference evidence="2 3" key="1">
    <citation type="submission" date="2016-01" db="EMBL/GenBank/DDBJ databases">
        <title>High potential of lignocellulose degradation of a new Verrucomicrobia species.</title>
        <authorList>
            <person name="Wang Y."/>
            <person name="Shi Y."/>
            <person name="Qiu Z."/>
            <person name="Liu S."/>
            <person name="Yang H."/>
        </authorList>
    </citation>
    <scope>NUCLEOTIDE SEQUENCE [LARGE SCALE GENOMIC DNA]</scope>
    <source>
        <strain evidence="2 3">TSB47</strain>
    </source>
</reference>